<keyword evidence="11" id="KW-0998">Cell outer membrane</keyword>
<keyword evidence="5" id="KW-0813">Transport</keyword>
<sequence length="166" mass="17870">MTMRGWFVALLTGFMLLGCTTPSRTAKALSAEQVSQPEWQGRISVEVNGEAPSSMSASFLLRGDAKNGELDLYSPLGTTLGALQWTPQFAQLSDGSKHQYFSSLEELTEKATGAALPIDAIFGWLQGRDVSTTGWTADLSAISQGSLSARRTTPSPEVTLRIKLDQ</sequence>
<dbReference type="GO" id="GO:0009279">
    <property type="term" value="C:cell outer membrane"/>
    <property type="evidence" value="ECO:0007669"/>
    <property type="project" value="UniProtKB-SubCell"/>
</dbReference>
<dbReference type="Pfam" id="PF03550">
    <property type="entry name" value="LolB"/>
    <property type="match status" value="1"/>
</dbReference>
<evidence type="ECO:0000256" key="6">
    <source>
        <dbReference type="ARBA" id="ARBA00022729"/>
    </source>
</evidence>
<evidence type="ECO:0000313" key="14">
    <source>
        <dbReference type="Proteomes" id="UP000251341"/>
    </source>
</evidence>
<evidence type="ECO:0000256" key="10">
    <source>
        <dbReference type="ARBA" id="ARBA00023186"/>
    </source>
</evidence>
<dbReference type="InterPro" id="IPR004565">
    <property type="entry name" value="OM_lipoprot_LolB"/>
</dbReference>
<keyword evidence="6" id="KW-0732">Signal</keyword>
<evidence type="ECO:0000313" key="13">
    <source>
        <dbReference type="EMBL" id="PUE58706.1"/>
    </source>
</evidence>
<accession>A0A315ELC6</accession>
<dbReference type="SUPFAM" id="SSF89392">
    <property type="entry name" value="Prokaryotic lipoproteins and lipoprotein localization factors"/>
    <property type="match status" value="1"/>
</dbReference>
<evidence type="ECO:0000256" key="1">
    <source>
        <dbReference type="ARBA" id="ARBA00004459"/>
    </source>
</evidence>
<name>A0A315ELC6_9BURK</name>
<keyword evidence="14" id="KW-1185">Reference proteome</keyword>
<evidence type="ECO:0000256" key="12">
    <source>
        <dbReference type="ARBA" id="ARBA00023288"/>
    </source>
</evidence>
<dbReference type="EMBL" id="NESP01000001">
    <property type="protein sequence ID" value="PUE58706.1"/>
    <property type="molecule type" value="Genomic_DNA"/>
</dbReference>
<dbReference type="Proteomes" id="UP000251341">
    <property type="component" value="Unassembled WGS sequence"/>
</dbReference>
<keyword evidence="9" id="KW-0564">Palmitate</keyword>
<comment type="subunit">
    <text evidence="3">Monomer.</text>
</comment>
<evidence type="ECO:0000256" key="3">
    <source>
        <dbReference type="ARBA" id="ARBA00011245"/>
    </source>
</evidence>
<evidence type="ECO:0000256" key="5">
    <source>
        <dbReference type="ARBA" id="ARBA00022448"/>
    </source>
</evidence>
<keyword evidence="7" id="KW-0653">Protein transport</keyword>
<protein>
    <recommendedName>
        <fullName evidence="4">Outer-membrane lipoprotein LolB</fullName>
    </recommendedName>
</protein>
<evidence type="ECO:0000256" key="9">
    <source>
        <dbReference type="ARBA" id="ARBA00023139"/>
    </source>
</evidence>
<comment type="subcellular location">
    <subcellularLocation>
        <location evidence="1">Cell outer membrane</location>
        <topology evidence="1">Lipid-anchor</topology>
    </subcellularLocation>
</comment>
<gene>
    <name evidence="13" type="ORF">B9Z44_03295</name>
</gene>
<keyword evidence="10" id="KW-0143">Chaperone</keyword>
<dbReference type="InterPro" id="IPR029046">
    <property type="entry name" value="LolA/LolB/LppX"/>
</dbReference>
<evidence type="ECO:0000256" key="2">
    <source>
        <dbReference type="ARBA" id="ARBA00009696"/>
    </source>
</evidence>
<comment type="similarity">
    <text evidence="2">Belongs to the LolB family.</text>
</comment>
<organism evidence="13 14">
    <name type="scientific">Limnohabitans curvus</name>
    <dbReference type="NCBI Taxonomy" id="323423"/>
    <lineage>
        <taxon>Bacteria</taxon>
        <taxon>Pseudomonadati</taxon>
        <taxon>Pseudomonadota</taxon>
        <taxon>Betaproteobacteria</taxon>
        <taxon>Burkholderiales</taxon>
        <taxon>Comamonadaceae</taxon>
        <taxon>Limnohabitans</taxon>
    </lineage>
</organism>
<dbReference type="PROSITE" id="PS51257">
    <property type="entry name" value="PROKAR_LIPOPROTEIN"/>
    <property type="match status" value="1"/>
</dbReference>
<dbReference type="GO" id="GO:0015031">
    <property type="term" value="P:protein transport"/>
    <property type="evidence" value="ECO:0007669"/>
    <property type="project" value="UniProtKB-KW"/>
</dbReference>
<reference evidence="13 14" key="1">
    <citation type="submission" date="2017-04" db="EMBL/GenBank/DDBJ databases">
        <title>Unexpected and diverse lifestyles within the genus Limnohabitans.</title>
        <authorList>
            <person name="Kasalicky V."/>
            <person name="Mehrshad M."/>
            <person name="Andrei S.-A."/>
            <person name="Salcher M."/>
            <person name="Kratochvilova H."/>
            <person name="Simek K."/>
            <person name="Ghai R."/>
        </authorList>
    </citation>
    <scope>NUCLEOTIDE SEQUENCE [LARGE SCALE GENOMIC DNA]</scope>
    <source>
        <strain evidence="13 14">MWH-C5</strain>
    </source>
</reference>
<evidence type="ECO:0000256" key="8">
    <source>
        <dbReference type="ARBA" id="ARBA00023136"/>
    </source>
</evidence>
<evidence type="ECO:0000256" key="7">
    <source>
        <dbReference type="ARBA" id="ARBA00022927"/>
    </source>
</evidence>
<keyword evidence="12" id="KW-0449">Lipoprotein</keyword>
<evidence type="ECO:0000256" key="4">
    <source>
        <dbReference type="ARBA" id="ARBA00016202"/>
    </source>
</evidence>
<evidence type="ECO:0000256" key="11">
    <source>
        <dbReference type="ARBA" id="ARBA00023237"/>
    </source>
</evidence>
<dbReference type="AlphaFoldDB" id="A0A315ELC6"/>
<dbReference type="Gene3D" id="2.50.20.10">
    <property type="entry name" value="Lipoprotein localisation LolA/LolB/LppX"/>
    <property type="match status" value="1"/>
</dbReference>
<keyword evidence="8" id="KW-0472">Membrane</keyword>
<proteinExistence type="inferred from homology"/>
<comment type="caution">
    <text evidence="13">The sequence shown here is derived from an EMBL/GenBank/DDBJ whole genome shotgun (WGS) entry which is preliminary data.</text>
</comment>